<feature type="compositionally biased region" description="Basic and acidic residues" evidence="1">
    <location>
        <begin position="10"/>
        <end position="22"/>
    </location>
</feature>
<keyword evidence="3" id="KW-1185">Reference proteome</keyword>
<evidence type="ECO:0000313" key="2">
    <source>
        <dbReference type="EMBL" id="KAJ8050255.1"/>
    </source>
</evidence>
<proteinExistence type="predicted"/>
<name>A0A9Q1CSY6_HOLLE</name>
<dbReference type="OrthoDB" id="5984344at2759"/>
<sequence length="92" mass="10600">MARLTQKFEGTTEKRQDTDVRHHEQKRHAQMVFAQDVRSLSRAMEEMGTPFAEYSSDLLVLISRDVVDTAVADTVLQMEKVGLEQYMLKRGL</sequence>
<dbReference type="EMBL" id="JAIZAY010000001">
    <property type="protein sequence ID" value="KAJ8050255.1"/>
    <property type="molecule type" value="Genomic_DNA"/>
</dbReference>
<comment type="caution">
    <text evidence="2">The sequence shown here is derived from an EMBL/GenBank/DDBJ whole genome shotgun (WGS) entry which is preliminary data.</text>
</comment>
<dbReference type="AlphaFoldDB" id="A0A9Q1CSY6"/>
<evidence type="ECO:0000313" key="3">
    <source>
        <dbReference type="Proteomes" id="UP001152320"/>
    </source>
</evidence>
<organism evidence="2 3">
    <name type="scientific">Holothuria leucospilota</name>
    <name type="common">Black long sea cucumber</name>
    <name type="synonym">Mertensiothuria leucospilota</name>
    <dbReference type="NCBI Taxonomy" id="206669"/>
    <lineage>
        <taxon>Eukaryota</taxon>
        <taxon>Metazoa</taxon>
        <taxon>Echinodermata</taxon>
        <taxon>Eleutherozoa</taxon>
        <taxon>Echinozoa</taxon>
        <taxon>Holothuroidea</taxon>
        <taxon>Aspidochirotacea</taxon>
        <taxon>Aspidochirotida</taxon>
        <taxon>Holothuriidae</taxon>
        <taxon>Holothuria</taxon>
    </lineage>
</organism>
<dbReference type="Proteomes" id="UP001152320">
    <property type="component" value="Chromosome 1"/>
</dbReference>
<reference evidence="2" key="1">
    <citation type="submission" date="2021-10" db="EMBL/GenBank/DDBJ databases">
        <title>Tropical sea cucumber genome reveals ecological adaptation and Cuvierian tubules defense mechanism.</title>
        <authorList>
            <person name="Chen T."/>
        </authorList>
    </citation>
    <scope>NUCLEOTIDE SEQUENCE</scope>
    <source>
        <strain evidence="2">Nanhai2018</strain>
        <tissue evidence="2">Muscle</tissue>
    </source>
</reference>
<accession>A0A9Q1CSY6</accession>
<gene>
    <name evidence="2" type="ORF">HOLleu_03389</name>
</gene>
<evidence type="ECO:0000256" key="1">
    <source>
        <dbReference type="SAM" id="MobiDB-lite"/>
    </source>
</evidence>
<feature type="region of interest" description="Disordered" evidence="1">
    <location>
        <begin position="1"/>
        <end position="26"/>
    </location>
</feature>
<protein>
    <submittedName>
        <fullName evidence="2">Uncharacterized protein</fullName>
    </submittedName>
</protein>